<dbReference type="EMBL" id="JACHJC010000001">
    <property type="protein sequence ID" value="MBB5110532.1"/>
    <property type="molecule type" value="Genomic_DNA"/>
</dbReference>
<evidence type="ECO:0000313" key="2">
    <source>
        <dbReference type="Proteomes" id="UP000618986"/>
    </source>
</evidence>
<comment type="caution">
    <text evidence="1">The sequence shown here is derived from an EMBL/GenBank/DDBJ whole genome shotgun (WGS) entry which is preliminary data.</text>
</comment>
<dbReference type="Proteomes" id="UP000618986">
    <property type="component" value="Unassembled WGS sequence"/>
</dbReference>
<accession>A0ABR6M5P5</accession>
<dbReference type="RefSeq" id="WP_184680257.1">
    <property type="nucleotide sequence ID" value="NZ_JACHJC010000001.1"/>
</dbReference>
<protein>
    <submittedName>
        <fullName evidence="1">Erythromycin esterase-like protein</fullName>
    </submittedName>
</protein>
<reference evidence="1 2" key="1">
    <citation type="submission" date="2020-08" db="EMBL/GenBank/DDBJ databases">
        <title>Sequencing the genomes of 1000 actinobacteria strains.</title>
        <authorList>
            <person name="Klenk H.-P."/>
        </authorList>
    </citation>
    <scope>NUCLEOTIDE SEQUENCE [LARGE SCALE GENOMIC DNA]</scope>
    <source>
        <strain evidence="1 2">DSM 43036</strain>
    </source>
</reference>
<keyword evidence="2" id="KW-1185">Reference proteome</keyword>
<proteinExistence type="predicted"/>
<name>A0ABR6M5P5_MICEC</name>
<gene>
    <name evidence="1" type="ORF">FHU28_000371</name>
</gene>
<dbReference type="GeneID" id="300290971"/>
<organism evidence="1 2">
    <name type="scientific">Micromonospora echinospora</name>
    <name type="common">Micromonospora purpurea</name>
    <dbReference type="NCBI Taxonomy" id="1877"/>
    <lineage>
        <taxon>Bacteria</taxon>
        <taxon>Bacillati</taxon>
        <taxon>Actinomycetota</taxon>
        <taxon>Actinomycetes</taxon>
        <taxon>Micromonosporales</taxon>
        <taxon>Micromonosporaceae</taxon>
        <taxon>Micromonospora</taxon>
    </lineage>
</organism>
<sequence>MAIDITGQYWHGETRADLAEYLREFRAGGYAGEEVTESVCASSHSSAR</sequence>
<evidence type="ECO:0000313" key="1">
    <source>
        <dbReference type="EMBL" id="MBB5110532.1"/>
    </source>
</evidence>